<evidence type="ECO:0000313" key="3">
    <source>
        <dbReference type="Proteomes" id="UP000680815"/>
    </source>
</evidence>
<dbReference type="EMBL" id="JAGIYZ010000025">
    <property type="protein sequence ID" value="MBP0466292.1"/>
    <property type="molecule type" value="Genomic_DNA"/>
</dbReference>
<dbReference type="Gene3D" id="3.40.630.30">
    <property type="match status" value="1"/>
</dbReference>
<feature type="domain" description="N-acetyltransferase" evidence="1">
    <location>
        <begin position="116"/>
        <end position="252"/>
    </location>
</feature>
<proteinExistence type="predicted"/>
<dbReference type="PANTHER" id="PTHR43072">
    <property type="entry name" value="N-ACETYLTRANSFERASE"/>
    <property type="match status" value="1"/>
</dbReference>
<gene>
    <name evidence="2" type="ORF">J5Y09_20360</name>
</gene>
<sequence length="257" mass="27041">MTPPDVAALERATLTCVPAPRTGFDGPFVVRAFAGGTGRANAASSLDPSPHPDLETRIARIEARYAALGMPPRFRSTPLDPPGLAALLAGRGYVEKDETAILLAPVAAIARPDAAAEALAAPDADWMAVTATAEHQTPARRREKEGTPPLLTVPGAWITVREDGAAASVASVVASGPLAAYFDLAVRPEHRRKGLAARTVRAAADWAARQGATWLFCQVATTNAPSLALNRGLGLVEAYRYRYFVRAADALPALRFG</sequence>
<keyword evidence="3" id="KW-1185">Reference proteome</keyword>
<dbReference type="Proteomes" id="UP000680815">
    <property type="component" value="Unassembled WGS sequence"/>
</dbReference>
<dbReference type="InterPro" id="IPR056935">
    <property type="entry name" value="Rv0428c-like_C"/>
</dbReference>
<dbReference type="RefSeq" id="WP_209353694.1">
    <property type="nucleotide sequence ID" value="NZ_JAGIYZ010000025.1"/>
</dbReference>
<reference evidence="2 3" key="1">
    <citation type="submission" date="2021-03" db="EMBL/GenBank/DDBJ databases">
        <authorList>
            <person name="So Y."/>
        </authorList>
    </citation>
    <scope>NUCLEOTIDE SEQUENCE [LARGE SCALE GENOMIC DNA]</scope>
    <source>
        <strain evidence="2 3">PWR1</strain>
    </source>
</reference>
<accession>A0ABS4AY51</accession>
<dbReference type="PROSITE" id="PS51186">
    <property type="entry name" value="GNAT"/>
    <property type="match status" value="1"/>
</dbReference>
<dbReference type="Pfam" id="PF24553">
    <property type="entry name" value="Rv0428c_C"/>
    <property type="match status" value="1"/>
</dbReference>
<name>A0ABS4AY51_9PROT</name>
<dbReference type="CDD" id="cd04301">
    <property type="entry name" value="NAT_SF"/>
    <property type="match status" value="1"/>
</dbReference>
<evidence type="ECO:0000259" key="1">
    <source>
        <dbReference type="PROSITE" id="PS51186"/>
    </source>
</evidence>
<evidence type="ECO:0000313" key="2">
    <source>
        <dbReference type="EMBL" id="MBP0466292.1"/>
    </source>
</evidence>
<dbReference type="SUPFAM" id="SSF55729">
    <property type="entry name" value="Acyl-CoA N-acyltransferases (Nat)"/>
    <property type="match status" value="1"/>
</dbReference>
<dbReference type="InterPro" id="IPR000182">
    <property type="entry name" value="GNAT_dom"/>
</dbReference>
<dbReference type="InterPro" id="IPR016181">
    <property type="entry name" value="Acyl_CoA_acyltransferase"/>
</dbReference>
<comment type="caution">
    <text evidence="2">The sequence shown here is derived from an EMBL/GenBank/DDBJ whole genome shotgun (WGS) entry which is preliminary data.</text>
</comment>
<protein>
    <submittedName>
        <fullName evidence="2">GNAT family N-acetyltransferase</fullName>
    </submittedName>
</protein>
<organism evidence="2 3">
    <name type="scientific">Roseomonas nitratireducens</name>
    <dbReference type="NCBI Taxonomy" id="2820810"/>
    <lineage>
        <taxon>Bacteria</taxon>
        <taxon>Pseudomonadati</taxon>
        <taxon>Pseudomonadota</taxon>
        <taxon>Alphaproteobacteria</taxon>
        <taxon>Acetobacterales</taxon>
        <taxon>Roseomonadaceae</taxon>
        <taxon>Roseomonas</taxon>
    </lineage>
</organism>